<keyword evidence="4" id="KW-0472">Membrane</keyword>
<feature type="transmembrane region" description="Helical" evidence="4">
    <location>
        <begin position="20"/>
        <end position="39"/>
    </location>
</feature>
<evidence type="ECO:0000256" key="2">
    <source>
        <dbReference type="ARBA" id="ARBA00022679"/>
    </source>
</evidence>
<evidence type="ECO:0000256" key="4">
    <source>
        <dbReference type="SAM" id="Phobius"/>
    </source>
</evidence>
<evidence type="ECO:0000313" key="7">
    <source>
        <dbReference type="Proteomes" id="UP001158598"/>
    </source>
</evidence>
<dbReference type="PANTHER" id="PTHR10434:SF40">
    <property type="entry name" value="1-ACYL-SN-GLYCEROL-3-PHOSPHATE ACYLTRANSFERASE"/>
    <property type="match status" value="1"/>
</dbReference>
<evidence type="ECO:0000256" key="1">
    <source>
        <dbReference type="ARBA" id="ARBA00005189"/>
    </source>
</evidence>
<evidence type="ECO:0000259" key="5">
    <source>
        <dbReference type="SMART" id="SM00563"/>
    </source>
</evidence>
<gene>
    <name evidence="6" type="ORF">MCNOR_2557</name>
</gene>
<evidence type="ECO:0000313" key="6">
    <source>
        <dbReference type="EMBL" id="CAI8854049.1"/>
    </source>
</evidence>
<organism evidence="6 7">
    <name type="scientific">Methylococcus capsulatus</name>
    <dbReference type="NCBI Taxonomy" id="414"/>
    <lineage>
        <taxon>Bacteria</taxon>
        <taxon>Pseudomonadati</taxon>
        <taxon>Pseudomonadota</taxon>
        <taxon>Gammaproteobacteria</taxon>
        <taxon>Methylococcales</taxon>
        <taxon>Methylococcaceae</taxon>
        <taxon>Methylococcus</taxon>
    </lineage>
</organism>
<dbReference type="GO" id="GO:0003841">
    <property type="term" value="F:1-acylglycerol-3-phosphate O-acyltransferase activity"/>
    <property type="evidence" value="ECO:0007669"/>
    <property type="project" value="UniProtKB-EC"/>
</dbReference>
<dbReference type="Proteomes" id="UP001158598">
    <property type="component" value="Chromosome"/>
</dbReference>
<keyword evidence="4" id="KW-1133">Transmembrane helix</keyword>
<proteinExistence type="predicted"/>
<protein>
    <submittedName>
        <fullName evidence="6">1-acyl-sn-glycerol-3-phosphate acyltransferase</fullName>
        <ecNumber evidence="6">2.3.1.51</ecNumber>
    </submittedName>
</protein>
<dbReference type="Pfam" id="PF01553">
    <property type="entry name" value="Acyltransferase"/>
    <property type="match status" value="1"/>
</dbReference>
<name>A0AA35UWF9_METCP</name>
<sequence>MQPHNTSFSARLEIILRSAVFFAGMALSTLVIAPCMIAARPFSFGVRWALANRWVRFNLWMLRIVCRLDFQVQGRENIPIQPGVILCKHQSAWETLALQVIFPPLVFILKQELLRLPVWGWAMATLKPIAINRAHKTAALRQVLNEGVKRLKEGLWVVVFPEGTRVAPGKKGHYGASGAMLAHRAGCPVVPVAHNAGEYWSRRAFLKYPGTIQVRVGPAIDAASLDAAEITARAERWIEAQMQEIGRGR</sequence>
<keyword evidence="4" id="KW-0812">Transmembrane</keyword>
<dbReference type="EC" id="2.3.1.51" evidence="6"/>
<dbReference type="EMBL" id="OX458332">
    <property type="protein sequence ID" value="CAI8854049.1"/>
    <property type="molecule type" value="Genomic_DNA"/>
</dbReference>
<comment type="pathway">
    <text evidence="1">Lipid metabolism.</text>
</comment>
<keyword evidence="3 6" id="KW-0012">Acyltransferase</keyword>
<dbReference type="SMART" id="SM00563">
    <property type="entry name" value="PlsC"/>
    <property type="match status" value="1"/>
</dbReference>
<keyword evidence="2 6" id="KW-0808">Transferase</keyword>
<dbReference type="InterPro" id="IPR002123">
    <property type="entry name" value="Plipid/glycerol_acylTrfase"/>
</dbReference>
<dbReference type="CDD" id="cd07989">
    <property type="entry name" value="LPLAT_AGPAT-like"/>
    <property type="match status" value="1"/>
</dbReference>
<dbReference type="GO" id="GO:0006654">
    <property type="term" value="P:phosphatidic acid biosynthetic process"/>
    <property type="evidence" value="ECO:0007669"/>
    <property type="project" value="TreeGrafter"/>
</dbReference>
<accession>A0AA35UWF9</accession>
<dbReference type="SUPFAM" id="SSF69593">
    <property type="entry name" value="Glycerol-3-phosphate (1)-acyltransferase"/>
    <property type="match status" value="1"/>
</dbReference>
<dbReference type="PANTHER" id="PTHR10434">
    <property type="entry name" value="1-ACYL-SN-GLYCEROL-3-PHOSPHATE ACYLTRANSFERASE"/>
    <property type="match status" value="1"/>
</dbReference>
<evidence type="ECO:0000256" key="3">
    <source>
        <dbReference type="ARBA" id="ARBA00023315"/>
    </source>
</evidence>
<feature type="domain" description="Phospholipid/glycerol acyltransferase" evidence="5">
    <location>
        <begin position="83"/>
        <end position="197"/>
    </location>
</feature>
<dbReference type="AlphaFoldDB" id="A0AA35UWF9"/>
<reference evidence="6" key="1">
    <citation type="submission" date="2023-03" db="EMBL/GenBank/DDBJ databases">
        <authorList>
            <person name="Pearce D."/>
        </authorList>
    </citation>
    <scope>NUCLEOTIDE SEQUENCE</scope>
    <source>
        <strain evidence="6">Mc</strain>
    </source>
</reference>